<dbReference type="InterPro" id="IPR023214">
    <property type="entry name" value="HAD_sf"/>
</dbReference>
<dbReference type="Gene3D" id="3.40.50.1000">
    <property type="entry name" value="HAD superfamily/HAD-like"/>
    <property type="match status" value="1"/>
</dbReference>
<evidence type="ECO:0000313" key="5">
    <source>
        <dbReference type="Proteomes" id="UP000178645"/>
    </source>
</evidence>
<dbReference type="InterPro" id="IPR051400">
    <property type="entry name" value="HAD-like_hydrolase"/>
</dbReference>
<accession>A0A1F6Y802</accession>
<comment type="caution">
    <text evidence="4">The sequence shown here is derived from an EMBL/GenBank/DDBJ whole genome shotgun (WGS) entry which is preliminary data.</text>
</comment>
<keyword evidence="3" id="KW-0460">Magnesium</keyword>
<dbReference type="InterPro" id="IPR006439">
    <property type="entry name" value="HAD-SF_hydro_IA"/>
</dbReference>
<sequence>MIKHIWFDFSDTLASISYFSYCLTDPNIPKVLEDLGKIIPISLFSNIDVKKILPELGINPRWFTHILSANQVRAPKPALDGFNKIIELSGVPREEIIYIGDHLEKDIIPAKTVGIKAGTVFEKVPEADYCFEDFKDILEFIKKNK</sequence>
<reference evidence="4 5" key="1">
    <citation type="journal article" date="2016" name="Nat. Commun.">
        <title>Thousands of microbial genomes shed light on interconnected biogeochemical processes in an aquifer system.</title>
        <authorList>
            <person name="Anantharaman K."/>
            <person name="Brown C.T."/>
            <person name="Hug L.A."/>
            <person name="Sharon I."/>
            <person name="Castelle C.J."/>
            <person name="Probst A.J."/>
            <person name="Thomas B.C."/>
            <person name="Singh A."/>
            <person name="Wilkins M.J."/>
            <person name="Karaoz U."/>
            <person name="Brodie E.L."/>
            <person name="Williams K.H."/>
            <person name="Hubbard S.S."/>
            <person name="Banfield J.F."/>
        </authorList>
    </citation>
    <scope>NUCLEOTIDE SEQUENCE [LARGE SCALE GENOMIC DNA]</scope>
</reference>
<dbReference type="EMBL" id="MFVU01000001">
    <property type="protein sequence ID" value="OGJ02493.1"/>
    <property type="molecule type" value="Genomic_DNA"/>
</dbReference>
<proteinExistence type="predicted"/>
<gene>
    <name evidence="4" type="ORF">A3G53_01190</name>
</gene>
<evidence type="ECO:0000256" key="2">
    <source>
        <dbReference type="ARBA" id="ARBA00022801"/>
    </source>
</evidence>
<protein>
    <recommendedName>
        <fullName evidence="6">HAD family hydrolase</fullName>
    </recommendedName>
</protein>
<keyword evidence="2" id="KW-0378">Hydrolase</keyword>
<organism evidence="4 5">
    <name type="scientific">Candidatus Nomurabacteria bacterium RIFCSPLOWO2_12_FULL_44_11</name>
    <dbReference type="NCBI Taxonomy" id="1801796"/>
    <lineage>
        <taxon>Bacteria</taxon>
        <taxon>Candidatus Nomuraibacteriota</taxon>
    </lineage>
</organism>
<dbReference type="InterPro" id="IPR041492">
    <property type="entry name" value="HAD_2"/>
</dbReference>
<comment type="cofactor">
    <cofactor evidence="1">
        <name>Mg(2+)</name>
        <dbReference type="ChEBI" id="CHEBI:18420"/>
    </cofactor>
</comment>
<dbReference type="InterPro" id="IPR036412">
    <property type="entry name" value="HAD-like_sf"/>
</dbReference>
<dbReference type="GO" id="GO:0044281">
    <property type="term" value="P:small molecule metabolic process"/>
    <property type="evidence" value="ECO:0007669"/>
    <property type="project" value="UniProtKB-ARBA"/>
</dbReference>
<dbReference type="Pfam" id="PF13419">
    <property type="entry name" value="HAD_2"/>
    <property type="match status" value="1"/>
</dbReference>
<dbReference type="SUPFAM" id="SSF56784">
    <property type="entry name" value="HAD-like"/>
    <property type="match status" value="1"/>
</dbReference>
<dbReference type="AlphaFoldDB" id="A0A1F6Y802"/>
<dbReference type="GO" id="GO:0016787">
    <property type="term" value="F:hydrolase activity"/>
    <property type="evidence" value="ECO:0007669"/>
    <property type="project" value="UniProtKB-KW"/>
</dbReference>
<dbReference type="Proteomes" id="UP000178645">
    <property type="component" value="Unassembled WGS sequence"/>
</dbReference>
<dbReference type="NCBIfam" id="TIGR01549">
    <property type="entry name" value="HAD-SF-IA-v1"/>
    <property type="match status" value="1"/>
</dbReference>
<dbReference type="PANTHER" id="PTHR46470">
    <property type="entry name" value="N-ACYLNEURAMINATE-9-PHOSPHATASE"/>
    <property type="match status" value="1"/>
</dbReference>
<name>A0A1F6Y802_9BACT</name>
<evidence type="ECO:0000313" key="4">
    <source>
        <dbReference type="EMBL" id="OGJ02493.1"/>
    </source>
</evidence>
<evidence type="ECO:0000256" key="1">
    <source>
        <dbReference type="ARBA" id="ARBA00001946"/>
    </source>
</evidence>
<evidence type="ECO:0008006" key="6">
    <source>
        <dbReference type="Google" id="ProtNLM"/>
    </source>
</evidence>
<evidence type="ECO:0000256" key="3">
    <source>
        <dbReference type="ARBA" id="ARBA00022842"/>
    </source>
</evidence>